<dbReference type="GO" id="GO:0004553">
    <property type="term" value="F:hydrolase activity, hydrolyzing O-glycosyl compounds"/>
    <property type="evidence" value="ECO:0007669"/>
    <property type="project" value="UniProtKB-ARBA"/>
</dbReference>
<dbReference type="InterPro" id="IPR058310">
    <property type="entry name" value="DUF7997"/>
</dbReference>
<dbReference type="PANTHER" id="PTHR31616:SF0">
    <property type="entry name" value="GLUCAN 1,4-ALPHA-GLUCOSIDASE"/>
    <property type="match status" value="1"/>
</dbReference>
<dbReference type="SUPFAM" id="SSF48208">
    <property type="entry name" value="Six-hairpin glycosidases"/>
    <property type="match status" value="1"/>
</dbReference>
<evidence type="ECO:0000256" key="1">
    <source>
        <dbReference type="ARBA" id="ARBA00006188"/>
    </source>
</evidence>
<evidence type="ECO:0000259" key="3">
    <source>
        <dbReference type="Pfam" id="PF25978"/>
    </source>
</evidence>
<evidence type="ECO:0000313" key="5">
    <source>
        <dbReference type="Proteomes" id="UP001596312"/>
    </source>
</evidence>
<dbReference type="EMBL" id="JBHSXQ010000004">
    <property type="protein sequence ID" value="MFC6906425.1"/>
    <property type="molecule type" value="Genomic_DNA"/>
</dbReference>
<comment type="caution">
    <text evidence="4">The sequence shown here is derived from an EMBL/GenBank/DDBJ whole genome shotgun (WGS) entry which is preliminary data.</text>
</comment>
<protein>
    <submittedName>
        <fullName evidence="4">Glycoside hydrolase family 15 protein</fullName>
    </submittedName>
</protein>
<name>A0ABD5V4R7_9EURY</name>
<dbReference type="InterPro" id="IPR011613">
    <property type="entry name" value="GH15-like"/>
</dbReference>
<dbReference type="InterPro" id="IPR012341">
    <property type="entry name" value="6hp_glycosidase-like_sf"/>
</dbReference>
<dbReference type="Gene3D" id="1.50.10.10">
    <property type="match status" value="1"/>
</dbReference>
<sequence length="665" mass="71559">MTLRAALADYLANEGHPTRFPGERRTTEGLFSGLDDRLVHVAPDGALRDHTDSLAPLSGLDRATFGIGHDDGITWFDELETLSQGYVGDTALVETRLSGAGFEVTKYDLTVGRAHLTHVECEDGEGLSLHALATFAPEGRDSRLGKLVHEDAVEVYHRREHDYLGAAAGEYGTRPPIAFDAVLRGEAPRELDGDDRYENDRLGGTALARAPLGNGTTVGTLLTDREETDRKAALETLSAFLESHGSPEELRESAEKQVAGSRPGIEGLPGSVADDLRVLDLLSAPTGARIAGPEFDPYSAYSGGYGYTWFRDDGEVSSFLLEADEGLGIDLSERHAASARFFCRTQREDGTWPHRVWSFDGSLAPGWANGRLEAGDGTAYQADQTGSVVAFLAAYLREGEVSPELADEIRDTLGAALEGLDDSLAEDGLPEPCQNAWEDMEGRFSNTAATFLEAYAALARAPLDGSVTDRAAEQAARVYGAIDELWSAERGAYALRLRGGELDDRLDSSALALVGAHEAYAEVATVDDERLDRLATHAETLCEGLYRDPDSIAGLIRYEGDDWRTREQGAEKVWTVSTAWGAHANASLADLLAEYGREEGAARADERARELFSLIAPEGALCRGAYLPEQFFDDGTPDSATPLGWPHAIRLATIGRLGGNPAAGD</sequence>
<dbReference type="Proteomes" id="UP001596312">
    <property type="component" value="Unassembled WGS sequence"/>
</dbReference>
<keyword evidence="5" id="KW-1185">Reference proteome</keyword>
<feature type="domain" description="GH15-like" evidence="2">
    <location>
        <begin position="284"/>
        <end position="651"/>
    </location>
</feature>
<dbReference type="Pfam" id="PF25978">
    <property type="entry name" value="DUF7997"/>
    <property type="match status" value="1"/>
</dbReference>
<dbReference type="RefSeq" id="WP_340604993.1">
    <property type="nucleotide sequence ID" value="NZ_JBBMXV010000004.1"/>
</dbReference>
<organism evidence="4 5">
    <name type="scientific">Halalkalicoccus tibetensis</name>
    <dbReference type="NCBI Taxonomy" id="175632"/>
    <lineage>
        <taxon>Archaea</taxon>
        <taxon>Methanobacteriati</taxon>
        <taxon>Methanobacteriota</taxon>
        <taxon>Stenosarchaea group</taxon>
        <taxon>Halobacteria</taxon>
        <taxon>Halobacteriales</taxon>
        <taxon>Halococcaceae</taxon>
        <taxon>Halalkalicoccus</taxon>
    </lineage>
</organism>
<dbReference type="PANTHER" id="PTHR31616">
    <property type="entry name" value="TREHALASE"/>
    <property type="match status" value="1"/>
</dbReference>
<feature type="domain" description="DUF7997" evidence="3">
    <location>
        <begin position="1"/>
        <end position="233"/>
    </location>
</feature>
<keyword evidence="4" id="KW-0378">Hydrolase</keyword>
<dbReference type="AlphaFoldDB" id="A0ABD5V4R7"/>
<accession>A0ABD5V4R7</accession>
<evidence type="ECO:0000313" key="4">
    <source>
        <dbReference type="EMBL" id="MFC6906425.1"/>
    </source>
</evidence>
<reference evidence="4 5" key="1">
    <citation type="journal article" date="2019" name="Int. J. Syst. Evol. Microbiol.">
        <title>The Global Catalogue of Microorganisms (GCM) 10K type strain sequencing project: providing services to taxonomists for standard genome sequencing and annotation.</title>
        <authorList>
            <consortium name="The Broad Institute Genomics Platform"/>
            <consortium name="The Broad Institute Genome Sequencing Center for Infectious Disease"/>
            <person name="Wu L."/>
            <person name="Ma J."/>
        </authorList>
    </citation>
    <scope>NUCLEOTIDE SEQUENCE [LARGE SCALE GENOMIC DNA]</scope>
    <source>
        <strain evidence="4 5">CGMCC 1.3240</strain>
    </source>
</reference>
<evidence type="ECO:0000259" key="2">
    <source>
        <dbReference type="Pfam" id="PF00723"/>
    </source>
</evidence>
<dbReference type="InterPro" id="IPR008928">
    <property type="entry name" value="6-hairpin_glycosidase_sf"/>
</dbReference>
<dbReference type="Pfam" id="PF00723">
    <property type="entry name" value="Glyco_hydro_15"/>
    <property type="match status" value="1"/>
</dbReference>
<gene>
    <name evidence="4" type="ORF">ACFQGH_14610</name>
</gene>
<proteinExistence type="inferred from homology"/>
<comment type="similarity">
    <text evidence="1">Belongs to the glycosyl hydrolase 15 family.</text>
</comment>